<organism evidence="1 2">
    <name type="scientific">Forsythia ovata</name>
    <dbReference type="NCBI Taxonomy" id="205694"/>
    <lineage>
        <taxon>Eukaryota</taxon>
        <taxon>Viridiplantae</taxon>
        <taxon>Streptophyta</taxon>
        <taxon>Embryophyta</taxon>
        <taxon>Tracheophyta</taxon>
        <taxon>Spermatophyta</taxon>
        <taxon>Magnoliopsida</taxon>
        <taxon>eudicotyledons</taxon>
        <taxon>Gunneridae</taxon>
        <taxon>Pentapetalae</taxon>
        <taxon>asterids</taxon>
        <taxon>lamiids</taxon>
        <taxon>Lamiales</taxon>
        <taxon>Oleaceae</taxon>
        <taxon>Forsythieae</taxon>
        <taxon>Forsythia</taxon>
    </lineage>
</organism>
<evidence type="ECO:0000313" key="1">
    <source>
        <dbReference type="EMBL" id="KAL2530492.1"/>
    </source>
</evidence>
<sequence length="134" mass="15098">MEGYTGIIPYLCGVIRRAKRQSGFRRLSTKDIETLSTLPKLRMKTCEDLKGVLNVIGSSKVVEVFMVSPTPTFCLPWDSSIVKRRSSVIITKILEPDTIREPRSKTVIQLESQPLRGDESHVEISSQDDVCYVP</sequence>
<evidence type="ECO:0000313" key="2">
    <source>
        <dbReference type="Proteomes" id="UP001604277"/>
    </source>
</evidence>
<gene>
    <name evidence="1" type="ORF">Fot_23093</name>
</gene>
<dbReference type="Proteomes" id="UP001604277">
    <property type="component" value="Unassembled WGS sequence"/>
</dbReference>
<protein>
    <submittedName>
        <fullName evidence="1">Uncharacterized protein</fullName>
    </submittedName>
</protein>
<reference evidence="2" key="1">
    <citation type="submission" date="2024-07" db="EMBL/GenBank/DDBJ databases">
        <title>Two chromosome-level genome assemblies of Korean endemic species Abeliophyllum distichum and Forsythia ovata (Oleaceae).</title>
        <authorList>
            <person name="Jang H."/>
        </authorList>
    </citation>
    <scope>NUCLEOTIDE SEQUENCE [LARGE SCALE GENOMIC DNA]</scope>
</reference>
<keyword evidence="2" id="KW-1185">Reference proteome</keyword>
<comment type="caution">
    <text evidence="1">The sequence shown here is derived from an EMBL/GenBank/DDBJ whole genome shotgun (WGS) entry which is preliminary data.</text>
</comment>
<dbReference type="AlphaFoldDB" id="A0ABD1UZK6"/>
<proteinExistence type="predicted"/>
<accession>A0ABD1UZK6</accession>
<name>A0ABD1UZK6_9LAMI</name>
<dbReference type="EMBL" id="JBFOLJ010000006">
    <property type="protein sequence ID" value="KAL2530492.1"/>
    <property type="molecule type" value="Genomic_DNA"/>
</dbReference>